<protein>
    <recommendedName>
        <fullName evidence="5">5'-deoxynucleotidase</fullName>
        <ecNumber evidence="5">3.1.3.89</ecNumber>
    </recommendedName>
</protein>
<name>A0AAU7XW09_9PSED</name>
<comment type="cofactor">
    <cofactor evidence="3">
        <name>Co(2+)</name>
        <dbReference type="ChEBI" id="CHEBI:48828"/>
    </cofactor>
</comment>
<evidence type="ECO:0000256" key="1">
    <source>
        <dbReference type="ARBA" id="ARBA00001638"/>
    </source>
</evidence>
<dbReference type="AlphaFoldDB" id="A0AAU7XW09"/>
<evidence type="ECO:0000256" key="5">
    <source>
        <dbReference type="ARBA" id="ARBA00012964"/>
    </source>
</evidence>
<comment type="catalytic activity">
    <reaction evidence="1">
        <text>a 2'-deoxyribonucleoside 5'-phosphate + H2O = a 2'-deoxyribonucleoside + phosphate</text>
        <dbReference type="Rhea" id="RHEA:36167"/>
        <dbReference type="ChEBI" id="CHEBI:15377"/>
        <dbReference type="ChEBI" id="CHEBI:18274"/>
        <dbReference type="ChEBI" id="CHEBI:43474"/>
        <dbReference type="ChEBI" id="CHEBI:65317"/>
        <dbReference type="EC" id="3.1.3.89"/>
    </reaction>
</comment>
<dbReference type="GO" id="GO:0002953">
    <property type="term" value="F:5'-deoxynucleotidase activity"/>
    <property type="evidence" value="ECO:0007669"/>
    <property type="project" value="UniProtKB-EC"/>
</dbReference>
<dbReference type="Pfam" id="PF13023">
    <property type="entry name" value="HD_3"/>
    <property type="match status" value="1"/>
</dbReference>
<dbReference type="InterPro" id="IPR006674">
    <property type="entry name" value="HD_domain"/>
</dbReference>
<evidence type="ECO:0000256" key="2">
    <source>
        <dbReference type="ARBA" id="ARBA00001936"/>
    </source>
</evidence>
<dbReference type="GO" id="GO:0046872">
    <property type="term" value="F:metal ion binding"/>
    <property type="evidence" value="ECO:0007669"/>
    <property type="project" value="UniProtKB-KW"/>
</dbReference>
<dbReference type="PANTHER" id="PTHR11845:SF13">
    <property type="entry name" value="5'-DEOXYNUCLEOTIDASE HDDC2"/>
    <property type="match status" value="1"/>
</dbReference>
<evidence type="ECO:0000256" key="4">
    <source>
        <dbReference type="ARBA" id="ARBA00011738"/>
    </source>
</evidence>
<comment type="cofactor">
    <cofactor evidence="2">
        <name>Mn(2+)</name>
        <dbReference type="ChEBI" id="CHEBI:29035"/>
    </cofactor>
</comment>
<dbReference type="EMBL" id="CP158373">
    <property type="protein sequence ID" value="XBY61941.1"/>
    <property type="molecule type" value="Genomic_DNA"/>
</dbReference>
<feature type="domain" description="HD/PDEase" evidence="8">
    <location>
        <begin position="32"/>
        <end position="149"/>
    </location>
</feature>
<keyword evidence="7" id="KW-0378">Hydrolase</keyword>
<dbReference type="SUPFAM" id="SSF109604">
    <property type="entry name" value="HD-domain/PDEase-like"/>
    <property type="match status" value="1"/>
</dbReference>
<gene>
    <name evidence="9" type="ORF">ABS648_18465</name>
</gene>
<dbReference type="SMART" id="SM00471">
    <property type="entry name" value="HDc"/>
    <property type="match status" value="1"/>
</dbReference>
<dbReference type="EC" id="3.1.3.89" evidence="5"/>
<evidence type="ECO:0000256" key="7">
    <source>
        <dbReference type="ARBA" id="ARBA00022801"/>
    </source>
</evidence>
<keyword evidence="6" id="KW-0479">Metal-binding</keyword>
<proteinExistence type="predicted"/>
<sequence length="192" mass="21305">MNIDRIKGRLDFLREAERLKDVLRSAHTSSGRAESTAEHSWRLCLMAITFADELVGLDLLRVLKMCVVHDLGEAINGDIPAIEQGGHPDKGAQEREDLLTLTRTLDAGLRDEILALWDDYENAASPEALAVKALDKLETLLQHNQGANPADFDYAFNLGYGRRYTSGEPLFAAIREQLDAGTRQRMEAQAGD</sequence>
<evidence type="ECO:0000256" key="6">
    <source>
        <dbReference type="ARBA" id="ARBA00022723"/>
    </source>
</evidence>
<dbReference type="Gene3D" id="1.10.3210.10">
    <property type="entry name" value="Hypothetical protein af1432"/>
    <property type="match status" value="1"/>
</dbReference>
<dbReference type="RefSeq" id="WP_350446392.1">
    <property type="nucleotide sequence ID" value="NZ_CP158373.1"/>
</dbReference>
<dbReference type="PANTHER" id="PTHR11845">
    <property type="entry name" value="5'-DEOXYNUCLEOTIDASE HDDC2"/>
    <property type="match status" value="1"/>
</dbReference>
<evidence type="ECO:0000256" key="3">
    <source>
        <dbReference type="ARBA" id="ARBA00001941"/>
    </source>
</evidence>
<accession>A0AAU7XW09</accession>
<evidence type="ECO:0000313" key="9">
    <source>
        <dbReference type="EMBL" id="XBY61941.1"/>
    </source>
</evidence>
<organism evidence="9">
    <name type="scientific">Pseudomonas solani</name>
    <dbReference type="NCBI Taxonomy" id="2731552"/>
    <lineage>
        <taxon>Bacteria</taxon>
        <taxon>Pseudomonadati</taxon>
        <taxon>Pseudomonadota</taxon>
        <taxon>Gammaproteobacteria</taxon>
        <taxon>Pseudomonadales</taxon>
        <taxon>Pseudomonadaceae</taxon>
        <taxon>Pseudomonas</taxon>
    </lineage>
</organism>
<evidence type="ECO:0000259" key="8">
    <source>
        <dbReference type="SMART" id="SM00471"/>
    </source>
</evidence>
<comment type="subunit">
    <text evidence="4">Homodimer.</text>
</comment>
<reference evidence="9" key="1">
    <citation type="submission" date="2023-08" db="EMBL/GenBank/DDBJ databases">
        <title>Increased levels of nutrients transform a symbiont into a lethal pathobiont.</title>
        <authorList>
            <person name="Lachnit T."/>
            <person name="Ulrich L."/>
            <person name="Willmer F.M."/>
            <person name="Hasenbein T."/>
            <person name="Steiner L.X."/>
            <person name="Wolters M."/>
            <person name="Herbst E.M."/>
            <person name="Deines P."/>
        </authorList>
    </citation>
    <scope>NUCLEOTIDE SEQUENCE</scope>
    <source>
        <strain evidence="9">T3</strain>
    </source>
</reference>
<dbReference type="InterPro" id="IPR003607">
    <property type="entry name" value="HD/PDEase_dom"/>
</dbReference>
<dbReference type="InterPro" id="IPR039356">
    <property type="entry name" value="YfbR/HDDC2"/>
</dbReference>
<dbReference type="GO" id="GO:0005737">
    <property type="term" value="C:cytoplasm"/>
    <property type="evidence" value="ECO:0007669"/>
    <property type="project" value="TreeGrafter"/>
</dbReference>